<dbReference type="InterPro" id="IPR037208">
    <property type="entry name" value="Spo0E-like_sf"/>
</dbReference>
<protein>
    <submittedName>
        <fullName evidence="1">Aspartyl-phosphate phosphatase Spo0E family protein</fullName>
    </submittedName>
</protein>
<dbReference type="Proteomes" id="UP000595254">
    <property type="component" value="Chromosome"/>
</dbReference>
<dbReference type="RefSeq" id="WP_081704894.1">
    <property type="nucleotide sequence ID" value="NZ_CP068053.1"/>
</dbReference>
<proteinExistence type="predicted"/>
<sequence>MTKNELLEHIENKRTELQNIVLKNGLDSHITILYSQELDQLLNQYDHSFLR</sequence>
<accession>A0A974NPC3</accession>
<reference evidence="1 2" key="1">
    <citation type="submission" date="2021-01" db="EMBL/GenBank/DDBJ databases">
        <title>FDA dAtabase for Regulatory Grade micrObial Sequences (FDA-ARGOS): Supporting development and validation of Infectious Disease Dx tests.</title>
        <authorList>
            <person name="Nelson B."/>
            <person name="Plummer A."/>
            <person name="Tallon L."/>
            <person name="Sadzewicz L."/>
            <person name="Zhao X."/>
            <person name="Boylan J."/>
            <person name="Ott S."/>
            <person name="Bowen H."/>
            <person name="Vavikolanu K."/>
            <person name="Mehta A."/>
            <person name="Aluvathingal J."/>
            <person name="Nadendla S."/>
            <person name="Myers T."/>
            <person name="Yan Y."/>
            <person name="Sichtig H."/>
        </authorList>
    </citation>
    <scope>NUCLEOTIDE SEQUENCE [LARGE SCALE GENOMIC DNA]</scope>
    <source>
        <strain evidence="1 2">FDAARGOS_1161</strain>
    </source>
</reference>
<evidence type="ECO:0000313" key="1">
    <source>
        <dbReference type="EMBL" id="QQT01372.1"/>
    </source>
</evidence>
<keyword evidence="2" id="KW-1185">Reference proteome</keyword>
<dbReference type="InterPro" id="IPR036638">
    <property type="entry name" value="HLH_DNA-bd_sf"/>
</dbReference>
<organism evidence="1 2">
    <name type="scientific">Peribacillus psychrosaccharolyticus</name>
    <name type="common">Bacillus psychrosaccharolyticus</name>
    <dbReference type="NCBI Taxonomy" id="1407"/>
    <lineage>
        <taxon>Bacteria</taxon>
        <taxon>Bacillati</taxon>
        <taxon>Bacillota</taxon>
        <taxon>Bacilli</taxon>
        <taxon>Bacillales</taxon>
        <taxon>Bacillaceae</taxon>
        <taxon>Peribacillus</taxon>
    </lineage>
</organism>
<gene>
    <name evidence="1" type="ORF">I6J18_05760</name>
</gene>
<evidence type="ECO:0000313" key="2">
    <source>
        <dbReference type="Proteomes" id="UP000595254"/>
    </source>
</evidence>
<dbReference type="Gene3D" id="4.10.280.10">
    <property type="entry name" value="Helix-loop-helix DNA-binding domain"/>
    <property type="match status" value="1"/>
</dbReference>
<dbReference type="SUPFAM" id="SSF140500">
    <property type="entry name" value="BAS1536-like"/>
    <property type="match status" value="1"/>
</dbReference>
<dbReference type="Pfam" id="PF09388">
    <property type="entry name" value="SpoOE-like"/>
    <property type="match status" value="1"/>
</dbReference>
<name>A0A974NPC3_PERPY</name>
<dbReference type="InterPro" id="IPR018540">
    <property type="entry name" value="Spo0E-like"/>
</dbReference>
<dbReference type="GO" id="GO:0046983">
    <property type="term" value="F:protein dimerization activity"/>
    <property type="evidence" value="ECO:0007669"/>
    <property type="project" value="InterPro"/>
</dbReference>
<dbReference type="GO" id="GO:0043937">
    <property type="term" value="P:regulation of sporulation"/>
    <property type="evidence" value="ECO:0007669"/>
    <property type="project" value="InterPro"/>
</dbReference>
<dbReference type="EMBL" id="CP068053">
    <property type="protein sequence ID" value="QQT01372.1"/>
    <property type="molecule type" value="Genomic_DNA"/>
</dbReference>
<dbReference type="KEGG" id="ppsr:I6J18_05760"/>
<dbReference type="AlphaFoldDB" id="A0A974NPC3"/>